<sequence length="509" mass="57674">MPDNPKKNITSVKVRMYKMGTGDCISLKFQHEAETTYTMLFDCGCISGSKARLTPFVEELINDLDGHVDALVITHEHQDHVLGFQRCEELFVEGLSVGELWMGWTENDAKPKVKKWKTDYGQKKMALARAARQLNEDMNSANFKNQLAGSLAADELLSFHQNFAESVQGFASLHVNEDEREYKGPLKGMQIAKEKLERQHEINYLSPREILYDIEGLDGVRIFVLGPPTSHAEVAKESGEAGESYQHNKKLDPEDYALDSLRFQLQDSDYFTRTMNFDGDVSSNTTLAPFSASAFASKSTFRKSPYEDPKEAWRRIDYEWLQSSANLALRMNSLTNNLSLVLAIEFEESGKVMLFPGDAEFGSWESWQGIEWNKVLPGSDLTTEDLLNRVVFYKVAHHLSHNGTAQSIGLEMMNHPDLVAMATLNYDVISSGWKSTMPNRAILKALLERTKGRTIIQNTDQLFFDLDNEIPLADKITEYQGKMAADEHQQYTDSLIENDKYVEVSISTR</sequence>
<dbReference type="AlphaFoldDB" id="A0A517RLZ7"/>
<organism evidence="1 2">
    <name type="scientific">Gimesia alba</name>
    <dbReference type="NCBI Taxonomy" id="2527973"/>
    <lineage>
        <taxon>Bacteria</taxon>
        <taxon>Pseudomonadati</taxon>
        <taxon>Planctomycetota</taxon>
        <taxon>Planctomycetia</taxon>
        <taxon>Planctomycetales</taxon>
        <taxon>Planctomycetaceae</taxon>
        <taxon>Gimesia</taxon>
    </lineage>
</organism>
<dbReference type="SUPFAM" id="SSF56281">
    <property type="entry name" value="Metallo-hydrolase/oxidoreductase"/>
    <property type="match status" value="1"/>
</dbReference>
<dbReference type="RefSeq" id="WP_145220728.1">
    <property type="nucleotide sequence ID" value="NZ_CP036269.1"/>
</dbReference>
<dbReference type="OrthoDB" id="418728at2"/>
<proteinExistence type="predicted"/>
<dbReference type="Proteomes" id="UP000317171">
    <property type="component" value="Chromosome"/>
</dbReference>
<protein>
    <submittedName>
        <fullName evidence="1">Beta-lactamase superfamily domain protein</fullName>
    </submittedName>
</protein>
<dbReference type="InterPro" id="IPR036866">
    <property type="entry name" value="RibonucZ/Hydroxyglut_hydro"/>
</dbReference>
<evidence type="ECO:0000313" key="1">
    <source>
        <dbReference type="EMBL" id="QDT44909.1"/>
    </source>
</evidence>
<keyword evidence="2" id="KW-1185">Reference proteome</keyword>
<dbReference type="EMBL" id="CP036269">
    <property type="protein sequence ID" value="QDT44909.1"/>
    <property type="molecule type" value="Genomic_DNA"/>
</dbReference>
<name>A0A517RLZ7_9PLAN</name>
<gene>
    <name evidence="1" type="ORF">Pan241w_50250</name>
</gene>
<reference evidence="1 2" key="1">
    <citation type="submission" date="2019-02" db="EMBL/GenBank/DDBJ databases">
        <title>Deep-cultivation of Planctomycetes and their phenomic and genomic characterization uncovers novel biology.</title>
        <authorList>
            <person name="Wiegand S."/>
            <person name="Jogler M."/>
            <person name="Boedeker C."/>
            <person name="Pinto D."/>
            <person name="Vollmers J."/>
            <person name="Rivas-Marin E."/>
            <person name="Kohn T."/>
            <person name="Peeters S.H."/>
            <person name="Heuer A."/>
            <person name="Rast P."/>
            <person name="Oberbeckmann S."/>
            <person name="Bunk B."/>
            <person name="Jeske O."/>
            <person name="Meyerdierks A."/>
            <person name="Storesund J.E."/>
            <person name="Kallscheuer N."/>
            <person name="Luecker S."/>
            <person name="Lage O.M."/>
            <person name="Pohl T."/>
            <person name="Merkel B.J."/>
            <person name="Hornburger P."/>
            <person name="Mueller R.-W."/>
            <person name="Bruemmer F."/>
            <person name="Labrenz M."/>
            <person name="Spormann A.M."/>
            <person name="Op den Camp H."/>
            <person name="Overmann J."/>
            <person name="Amann R."/>
            <person name="Jetten M.S.M."/>
            <person name="Mascher T."/>
            <person name="Medema M.H."/>
            <person name="Devos D.P."/>
            <person name="Kaster A.-K."/>
            <person name="Ovreas L."/>
            <person name="Rohde M."/>
            <person name="Galperin M.Y."/>
            <person name="Jogler C."/>
        </authorList>
    </citation>
    <scope>NUCLEOTIDE SEQUENCE [LARGE SCALE GENOMIC DNA]</scope>
    <source>
        <strain evidence="1 2">Pan241w</strain>
    </source>
</reference>
<evidence type="ECO:0000313" key="2">
    <source>
        <dbReference type="Proteomes" id="UP000317171"/>
    </source>
</evidence>
<dbReference type="Gene3D" id="3.60.15.10">
    <property type="entry name" value="Ribonuclease Z/Hydroxyacylglutathione hydrolase-like"/>
    <property type="match status" value="1"/>
</dbReference>
<dbReference type="InterPro" id="IPR052159">
    <property type="entry name" value="Competence_DNA_uptake"/>
</dbReference>
<dbReference type="PANTHER" id="PTHR30619">
    <property type="entry name" value="DNA INTERNALIZATION/COMPETENCE PROTEIN COMEC/REC2"/>
    <property type="match status" value="1"/>
</dbReference>
<dbReference type="PANTHER" id="PTHR30619:SF1">
    <property type="entry name" value="RECOMBINATION PROTEIN 2"/>
    <property type="match status" value="1"/>
</dbReference>
<accession>A0A517RLZ7</accession>
<dbReference type="KEGG" id="gaz:Pan241w_50250"/>